<evidence type="ECO:0000256" key="1">
    <source>
        <dbReference type="ARBA" id="ARBA00009437"/>
    </source>
</evidence>
<keyword evidence="7" id="KW-1185">Reference proteome</keyword>
<dbReference type="Pfam" id="PF03466">
    <property type="entry name" value="LysR_substrate"/>
    <property type="match status" value="1"/>
</dbReference>
<dbReference type="InterPro" id="IPR000847">
    <property type="entry name" value="LysR_HTH_N"/>
</dbReference>
<dbReference type="Proteomes" id="UP000765224">
    <property type="component" value="Unassembled WGS sequence"/>
</dbReference>
<reference evidence="6 7" key="1">
    <citation type="submission" date="2021-06" db="EMBL/GenBank/DDBJ databases">
        <title>Updating the genus Pseudomonas: Description of 43 new species and partition of the Pseudomonas putida group.</title>
        <authorList>
            <person name="Girard L."/>
            <person name="Lood C."/>
            <person name="Vandamme P."/>
            <person name="Rokni-Zadeh H."/>
            <person name="Van Noort V."/>
            <person name="Hofte M."/>
            <person name="Lavigne R."/>
            <person name="De Mot R."/>
        </authorList>
    </citation>
    <scope>NUCLEOTIDE SEQUENCE [LARGE SCALE GENOMIC DNA]</scope>
    <source>
        <strain evidence="6 7">COR58</strain>
    </source>
</reference>
<evidence type="ECO:0000256" key="4">
    <source>
        <dbReference type="ARBA" id="ARBA00023163"/>
    </source>
</evidence>
<dbReference type="PANTHER" id="PTHR30537">
    <property type="entry name" value="HTH-TYPE TRANSCRIPTIONAL REGULATOR"/>
    <property type="match status" value="1"/>
</dbReference>
<gene>
    <name evidence="6" type="ORF">KVG96_07750</name>
</gene>
<comment type="caution">
    <text evidence="6">The sequence shown here is derived from an EMBL/GenBank/DDBJ whole genome shotgun (WGS) entry which is preliminary data.</text>
</comment>
<dbReference type="CDD" id="cd08422">
    <property type="entry name" value="PBP2_CrgA_like"/>
    <property type="match status" value="1"/>
</dbReference>
<keyword evidence="4" id="KW-0804">Transcription</keyword>
<proteinExistence type="inferred from homology"/>
<evidence type="ECO:0000256" key="3">
    <source>
        <dbReference type="ARBA" id="ARBA00023125"/>
    </source>
</evidence>
<dbReference type="EMBL" id="JAHSTS010000001">
    <property type="protein sequence ID" value="MBV4457833.1"/>
    <property type="molecule type" value="Genomic_DNA"/>
</dbReference>
<comment type="similarity">
    <text evidence="1">Belongs to the LysR transcriptional regulatory family.</text>
</comment>
<evidence type="ECO:0000313" key="6">
    <source>
        <dbReference type="EMBL" id="MBV4457833.1"/>
    </source>
</evidence>
<evidence type="ECO:0000256" key="2">
    <source>
        <dbReference type="ARBA" id="ARBA00023015"/>
    </source>
</evidence>
<keyword evidence="3" id="KW-0238">DNA-binding</keyword>
<accession>A0ABS6PBI5</accession>
<dbReference type="RefSeq" id="WP_217891473.1">
    <property type="nucleotide sequence ID" value="NZ_JAHSTS010000001.1"/>
</dbReference>
<dbReference type="PROSITE" id="PS50931">
    <property type="entry name" value="HTH_LYSR"/>
    <property type="match status" value="1"/>
</dbReference>
<feature type="domain" description="HTH lysR-type" evidence="5">
    <location>
        <begin position="1"/>
        <end position="60"/>
    </location>
</feature>
<evidence type="ECO:0000313" key="7">
    <source>
        <dbReference type="Proteomes" id="UP000765224"/>
    </source>
</evidence>
<dbReference type="Pfam" id="PF00126">
    <property type="entry name" value="HTH_1"/>
    <property type="match status" value="1"/>
</dbReference>
<organism evidence="6 7">
    <name type="scientific">Pseudomonas ekonensis</name>
    <dbReference type="NCBI Taxonomy" id="2842353"/>
    <lineage>
        <taxon>Bacteria</taxon>
        <taxon>Pseudomonadati</taxon>
        <taxon>Pseudomonadota</taxon>
        <taxon>Gammaproteobacteria</taxon>
        <taxon>Pseudomonadales</taxon>
        <taxon>Pseudomonadaceae</taxon>
        <taxon>Pseudomonas</taxon>
    </lineage>
</organism>
<sequence length="301" mass="33357">MKRDLNDTLVFLQVVRLGSFTAAAHALQIPKTTVSRRVRELEQAIGAQLLRRTTRQLSLTEAGAVYYERCQSVADTLEQAEHAVQQLREGPRGWLRVTVPFSFGVSWFAPMLAGFRQRYPQVRLEILASHVPLDLVGEKIDLALRLGALPDSSLIARRLASFPTGLFAAPAYLEREGHPAGPEDLMQHRTLALHQARRDVGYVWPLRRAGGRLKDYRVDPQILANDPALLRDAVLAGEGLTLAIEQSLDEDVRAGRLVRVLPEWIGPPQDLNAVTAREHVPSPKVTALIAYLKAHMAGDVA</sequence>
<dbReference type="PANTHER" id="PTHR30537:SF68">
    <property type="entry name" value="TRANSCRIPTIONAL REGULATOR-RELATED"/>
    <property type="match status" value="1"/>
</dbReference>
<dbReference type="InterPro" id="IPR058163">
    <property type="entry name" value="LysR-type_TF_proteobact-type"/>
</dbReference>
<name>A0ABS6PBI5_9PSED</name>
<protein>
    <submittedName>
        <fullName evidence="6">LysR family transcriptional regulator</fullName>
    </submittedName>
</protein>
<dbReference type="InterPro" id="IPR005119">
    <property type="entry name" value="LysR_subst-bd"/>
</dbReference>
<keyword evidence="2" id="KW-0805">Transcription regulation</keyword>
<evidence type="ECO:0000259" key="5">
    <source>
        <dbReference type="PROSITE" id="PS50931"/>
    </source>
</evidence>